<name>A0ABR4C6B1_9HELO</name>
<dbReference type="InterPro" id="IPR016688">
    <property type="entry name" value="MscS-like_plants/fungi"/>
</dbReference>
<evidence type="ECO:0000313" key="10">
    <source>
        <dbReference type="EMBL" id="KAL2065215.1"/>
    </source>
</evidence>
<comment type="caution">
    <text evidence="10">The sequence shown here is derived from an EMBL/GenBank/DDBJ whole genome shotgun (WGS) entry which is preliminary data.</text>
</comment>
<keyword evidence="4 8" id="KW-1133">Transmembrane helix</keyword>
<dbReference type="InterPro" id="IPR058650">
    <property type="entry name" value="Msy1/2-like"/>
</dbReference>
<keyword evidence="5 6" id="KW-0472">Membrane</keyword>
<keyword evidence="3 8" id="KW-0812">Transmembrane</keyword>
<evidence type="ECO:0000256" key="8">
    <source>
        <dbReference type="SAM" id="Phobius"/>
    </source>
</evidence>
<evidence type="ECO:0000256" key="1">
    <source>
        <dbReference type="ARBA" id="ARBA00004127"/>
    </source>
</evidence>
<evidence type="ECO:0000313" key="11">
    <source>
        <dbReference type="Proteomes" id="UP001595075"/>
    </source>
</evidence>
<feature type="domain" description="EF-hand" evidence="9">
    <location>
        <begin position="388"/>
        <end position="423"/>
    </location>
</feature>
<feature type="compositionally biased region" description="Polar residues" evidence="7">
    <location>
        <begin position="1"/>
        <end position="43"/>
    </location>
</feature>
<dbReference type="InterPro" id="IPR023408">
    <property type="entry name" value="MscS_beta-dom_sf"/>
</dbReference>
<comment type="subcellular location">
    <subcellularLocation>
        <location evidence="1">Endomembrane system</location>
        <topology evidence="1">Multi-pass membrane protein</topology>
    </subcellularLocation>
    <subcellularLocation>
        <location evidence="6">Endoplasmic reticulum membrane</location>
    </subcellularLocation>
</comment>
<keyword evidence="6" id="KW-0256">Endoplasmic reticulum</keyword>
<dbReference type="Pfam" id="PF00924">
    <property type="entry name" value="MS_channel_2nd"/>
    <property type="match status" value="1"/>
</dbReference>
<feature type="region of interest" description="Disordered" evidence="7">
    <location>
        <begin position="691"/>
        <end position="715"/>
    </location>
</feature>
<evidence type="ECO:0000256" key="6">
    <source>
        <dbReference type="PIRNR" id="PIRNR017209"/>
    </source>
</evidence>
<feature type="region of interest" description="Disordered" evidence="7">
    <location>
        <begin position="764"/>
        <end position="825"/>
    </location>
</feature>
<evidence type="ECO:0000256" key="3">
    <source>
        <dbReference type="ARBA" id="ARBA00022692"/>
    </source>
</evidence>
<dbReference type="EMBL" id="JAZHXI010000012">
    <property type="protein sequence ID" value="KAL2065215.1"/>
    <property type="molecule type" value="Genomic_DNA"/>
</dbReference>
<dbReference type="PANTHER" id="PTHR31323">
    <property type="entry name" value="MECHANOSENSITIVE ION CHANNEL PROTEIN MSY2"/>
    <property type="match status" value="1"/>
</dbReference>
<organism evidence="10 11">
    <name type="scientific">Oculimacula yallundae</name>
    <dbReference type="NCBI Taxonomy" id="86028"/>
    <lineage>
        <taxon>Eukaryota</taxon>
        <taxon>Fungi</taxon>
        <taxon>Dikarya</taxon>
        <taxon>Ascomycota</taxon>
        <taxon>Pezizomycotina</taxon>
        <taxon>Leotiomycetes</taxon>
        <taxon>Helotiales</taxon>
        <taxon>Ploettnerulaceae</taxon>
        <taxon>Oculimacula</taxon>
    </lineage>
</organism>
<feature type="region of interest" description="Disordered" evidence="7">
    <location>
        <begin position="1"/>
        <end position="67"/>
    </location>
</feature>
<dbReference type="InterPro" id="IPR006685">
    <property type="entry name" value="MscS_channel_2nd"/>
</dbReference>
<dbReference type="Gene3D" id="2.30.30.60">
    <property type="match status" value="1"/>
</dbReference>
<feature type="transmembrane region" description="Helical" evidence="8">
    <location>
        <begin position="172"/>
        <end position="192"/>
    </location>
</feature>
<dbReference type="PANTHER" id="PTHR31323:SF14">
    <property type="entry name" value="MECHANOSENSITIVE ION CHANNEL PROTEIN MSY2"/>
    <property type="match status" value="1"/>
</dbReference>
<dbReference type="Pfam" id="PF25886">
    <property type="entry name" value="Msy1"/>
    <property type="match status" value="1"/>
</dbReference>
<evidence type="ECO:0000256" key="4">
    <source>
        <dbReference type="ARBA" id="ARBA00022989"/>
    </source>
</evidence>
<evidence type="ECO:0000259" key="9">
    <source>
        <dbReference type="PROSITE" id="PS50222"/>
    </source>
</evidence>
<evidence type="ECO:0000256" key="5">
    <source>
        <dbReference type="ARBA" id="ARBA00023136"/>
    </source>
</evidence>
<evidence type="ECO:0000256" key="2">
    <source>
        <dbReference type="ARBA" id="ARBA00008017"/>
    </source>
</evidence>
<evidence type="ECO:0000256" key="7">
    <source>
        <dbReference type="SAM" id="MobiDB-lite"/>
    </source>
</evidence>
<dbReference type="SUPFAM" id="SSF50182">
    <property type="entry name" value="Sm-like ribonucleoproteins"/>
    <property type="match status" value="1"/>
</dbReference>
<dbReference type="PROSITE" id="PS50222">
    <property type="entry name" value="EF_HAND_2"/>
    <property type="match status" value="1"/>
</dbReference>
<feature type="transmembrane region" description="Helical" evidence="8">
    <location>
        <begin position="89"/>
        <end position="108"/>
    </location>
</feature>
<feature type="compositionally biased region" description="Polar residues" evidence="7">
    <location>
        <begin position="796"/>
        <end position="816"/>
    </location>
</feature>
<feature type="transmembrane region" description="Helical" evidence="8">
    <location>
        <begin position="143"/>
        <end position="160"/>
    </location>
</feature>
<feature type="compositionally biased region" description="Basic residues" evidence="7">
    <location>
        <begin position="779"/>
        <end position="789"/>
    </location>
</feature>
<gene>
    <name evidence="10" type="ORF">VTL71DRAFT_2884</name>
</gene>
<feature type="transmembrane region" description="Helical" evidence="8">
    <location>
        <begin position="448"/>
        <end position="469"/>
    </location>
</feature>
<accession>A0ABR4C6B1</accession>
<feature type="transmembrane region" description="Helical" evidence="8">
    <location>
        <begin position="475"/>
        <end position="499"/>
    </location>
</feature>
<reference evidence="10 11" key="1">
    <citation type="journal article" date="2024" name="Commun. Biol.">
        <title>Comparative genomic analysis of thermophilic fungi reveals convergent evolutionary adaptations and gene losses.</title>
        <authorList>
            <person name="Steindorff A.S."/>
            <person name="Aguilar-Pontes M.V."/>
            <person name="Robinson A.J."/>
            <person name="Andreopoulos B."/>
            <person name="LaButti K."/>
            <person name="Kuo A."/>
            <person name="Mondo S."/>
            <person name="Riley R."/>
            <person name="Otillar R."/>
            <person name="Haridas S."/>
            <person name="Lipzen A."/>
            <person name="Grimwood J."/>
            <person name="Schmutz J."/>
            <person name="Clum A."/>
            <person name="Reid I.D."/>
            <person name="Moisan M.C."/>
            <person name="Butler G."/>
            <person name="Nguyen T.T.M."/>
            <person name="Dewar K."/>
            <person name="Conant G."/>
            <person name="Drula E."/>
            <person name="Henrissat B."/>
            <person name="Hansel C."/>
            <person name="Singer S."/>
            <person name="Hutchinson M.I."/>
            <person name="de Vries R.P."/>
            <person name="Natvig D.O."/>
            <person name="Powell A.J."/>
            <person name="Tsang A."/>
            <person name="Grigoriev I.V."/>
        </authorList>
    </citation>
    <scope>NUCLEOTIDE SEQUENCE [LARGE SCALE GENOMIC DNA]</scope>
    <source>
        <strain evidence="10 11">CBS 494.80</strain>
    </source>
</reference>
<sequence>MTEIPVTSPTSFQTSNGTADTHVYNPTQNDPKSKEGTFNSSPPASLKPGGRRRREDAPPSSSSSRKDDPLNKMGLFYSKILTYSTGTRYSIYIIPVALILAIPVIVGATQVSVSNPKIGGIRVVWFFTWFEVVWLSFWGMKFVARLLPAVFSFFAGVVSSETKKYARVLQNLEDMITIFGWVVISFVLYEVLFSTASAGNTPKGWTTKFKQVLAAILVSTIIFFVEKILVQLISVSYHARSFNTRIDASKRAVHLLGILFEASRSLFPMYQGEFLDEDYMIHANIEAFVRKGRKDRISEEIKHNGGSRRIFKGIGRVGNKVNSVFGNIAKELTGKRVLPPRAAESIVLECLERTKASKALAQRLWFSFVVEGSDCLHLEDVQEVLGPEDQDLAEDCFDMLDPDGNGDVSLDETTMKLAELCMERKAIARSMHDVSQAIKALDNVLSSVALLISVFALVCFLDTGFHAILTTASTTLLSLSFVFSVTAQEFLGSCIFLFVKHPYDIGDRVHISGPDGINQMEVEEMSLLYTVFRRITDLELIQIPNITLNSLWINNISRSRGLMERIELFISFDTSISDIEALRQEMENFVTASENVRDFQPEIVLRCVGLGSMDKLQLQLEVRHKSNWAIEAIRATRHSKLMCALVLAMRKVPILGPGGGGAPLGDPSNPAYSVAVSDEIAVAAREKAAKDADAARLHPLSQTSASDVPKSHDEGETLATIPESLASDALNAMDLGEALTKDQEPRNISEGILVGSQSLHRATTVGSEASGVSPDLHKTKSPQGRRKAGHAAPSIASVSRQGTGLESVASRTQTGNFDHEAQVVR</sequence>
<proteinExistence type="inferred from homology"/>
<dbReference type="PIRSF" id="PIRSF017209">
    <property type="entry name" value="Memb_At2g17000_prd"/>
    <property type="match status" value="1"/>
</dbReference>
<dbReference type="Proteomes" id="UP001595075">
    <property type="component" value="Unassembled WGS sequence"/>
</dbReference>
<protein>
    <recommendedName>
        <fullName evidence="6">Mechanosensitive ion channel protein</fullName>
    </recommendedName>
</protein>
<keyword evidence="11" id="KW-1185">Reference proteome</keyword>
<comment type="similarity">
    <text evidence="2 6">Belongs to the MscS (TC 1.A.23) family.</text>
</comment>
<feature type="transmembrane region" description="Helical" evidence="8">
    <location>
        <begin position="212"/>
        <end position="235"/>
    </location>
</feature>
<dbReference type="InterPro" id="IPR002048">
    <property type="entry name" value="EF_hand_dom"/>
</dbReference>
<dbReference type="InterPro" id="IPR010920">
    <property type="entry name" value="LSM_dom_sf"/>
</dbReference>